<feature type="transmembrane region" description="Helical" evidence="2">
    <location>
        <begin position="51"/>
        <end position="71"/>
    </location>
</feature>
<keyword evidence="2" id="KW-0812">Transmembrane</keyword>
<evidence type="ECO:0000313" key="3">
    <source>
        <dbReference type="EMBL" id="RVT88833.1"/>
    </source>
</evidence>
<evidence type="ECO:0000256" key="1">
    <source>
        <dbReference type="SAM" id="MobiDB-lite"/>
    </source>
</evidence>
<dbReference type="AlphaFoldDB" id="A0A3S2WV98"/>
<comment type="caution">
    <text evidence="3">The sequence shown here is derived from an EMBL/GenBank/DDBJ whole genome shotgun (WGS) entry which is preliminary data.</text>
</comment>
<gene>
    <name evidence="3" type="ORF">EOD73_07655</name>
</gene>
<feature type="transmembrane region" description="Helical" evidence="2">
    <location>
        <begin position="83"/>
        <end position="103"/>
    </location>
</feature>
<keyword evidence="2" id="KW-1133">Transmembrane helix</keyword>
<sequence>MTEPTADDVDRSFRAALRRPRAGDEPPPGWAETVLARVPAPHTLRLRPAELLAWTLAWLGLLAMAALVLLMTHADLDVWRPVLSRWDGAWPWLGLGLGGLLLGRPRRRSPFTP</sequence>
<keyword evidence="4" id="KW-1185">Reference proteome</keyword>
<proteinExistence type="predicted"/>
<accession>A0A3S2WV98</accession>
<reference evidence="3 4" key="1">
    <citation type="submission" date="2019-01" db="EMBL/GenBank/DDBJ databases">
        <authorList>
            <person name="Chen W.-M."/>
        </authorList>
    </citation>
    <scope>NUCLEOTIDE SEQUENCE [LARGE SCALE GENOMIC DNA]</scope>
    <source>
        <strain evidence="3 4">CCP-18</strain>
    </source>
</reference>
<evidence type="ECO:0000313" key="4">
    <source>
        <dbReference type="Proteomes" id="UP000288587"/>
    </source>
</evidence>
<evidence type="ECO:0000256" key="2">
    <source>
        <dbReference type="SAM" id="Phobius"/>
    </source>
</evidence>
<dbReference type="RefSeq" id="WP_127682287.1">
    <property type="nucleotide sequence ID" value="NZ_SACM01000001.1"/>
</dbReference>
<name>A0A3S2WV98_9BURK</name>
<feature type="region of interest" description="Disordered" evidence="1">
    <location>
        <begin position="1"/>
        <end position="30"/>
    </location>
</feature>
<dbReference type="EMBL" id="SACM01000001">
    <property type="protein sequence ID" value="RVT88833.1"/>
    <property type="molecule type" value="Genomic_DNA"/>
</dbReference>
<keyword evidence="2" id="KW-0472">Membrane</keyword>
<organism evidence="3 4">
    <name type="scientific">Inhella crocodyli</name>
    <dbReference type="NCBI Taxonomy" id="2499851"/>
    <lineage>
        <taxon>Bacteria</taxon>
        <taxon>Pseudomonadati</taxon>
        <taxon>Pseudomonadota</taxon>
        <taxon>Betaproteobacteria</taxon>
        <taxon>Burkholderiales</taxon>
        <taxon>Sphaerotilaceae</taxon>
        <taxon>Inhella</taxon>
    </lineage>
</organism>
<protein>
    <submittedName>
        <fullName evidence="3">Uncharacterized protein</fullName>
    </submittedName>
</protein>
<dbReference type="Proteomes" id="UP000288587">
    <property type="component" value="Unassembled WGS sequence"/>
</dbReference>